<dbReference type="InterPro" id="IPR007240">
    <property type="entry name" value="Atg17"/>
</dbReference>
<dbReference type="OrthoDB" id="1937984at2759"/>
<dbReference type="GO" id="GO:0030295">
    <property type="term" value="F:protein kinase activator activity"/>
    <property type="evidence" value="ECO:0007669"/>
    <property type="project" value="TreeGrafter"/>
</dbReference>
<dbReference type="GO" id="GO:0000045">
    <property type="term" value="P:autophagosome assembly"/>
    <property type="evidence" value="ECO:0007669"/>
    <property type="project" value="TreeGrafter"/>
</dbReference>
<dbReference type="GO" id="GO:0000422">
    <property type="term" value="P:autophagy of mitochondrion"/>
    <property type="evidence" value="ECO:0007669"/>
    <property type="project" value="TreeGrafter"/>
</dbReference>
<feature type="region of interest" description="Disordered" evidence="7">
    <location>
        <begin position="1"/>
        <end position="36"/>
    </location>
</feature>
<dbReference type="Proteomes" id="UP000813385">
    <property type="component" value="Unassembled WGS sequence"/>
</dbReference>
<evidence type="ECO:0000259" key="8">
    <source>
        <dbReference type="Pfam" id="PF04108"/>
    </source>
</evidence>
<comment type="function">
    <text evidence="6">Autophagy-specific protein that functions in response to autophagy-inducing signals as a scaffold to recruit other ATG proteins to organize preautophagosomal structure (PAS) formation. Modulates the timing and magnitude of the autophagy response, such as the size of the sequestering vesicles. Plays particularly a role in pexophagy and nucleophagy.</text>
</comment>
<evidence type="ECO:0000256" key="6">
    <source>
        <dbReference type="RuleBase" id="RU368080"/>
    </source>
</evidence>
<keyword evidence="4 6" id="KW-0072">Autophagy</keyword>
<proteinExistence type="inferred from homology"/>
<dbReference type="GO" id="GO:1990316">
    <property type="term" value="C:Atg1/ULK1 kinase complex"/>
    <property type="evidence" value="ECO:0007669"/>
    <property type="project" value="TreeGrafter"/>
</dbReference>
<comment type="caution">
    <text evidence="9">The sequence shown here is derived from an EMBL/GenBank/DDBJ whole genome shotgun (WGS) entry which is preliminary data.</text>
</comment>
<gene>
    <name evidence="9" type="ORF">B0T11DRAFT_268612</name>
</gene>
<evidence type="ECO:0000256" key="3">
    <source>
        <dbReference type="ARBA" id="ARBA00022490"/>
    </source>
</evidence>
<sequence>MATSPPLTESQTTTSSASAGRASQSIHKDDGGDGAHREDAVSVEVLVEHLLAAKRSLSSVQHVLRANDLTTHARQAHEESAVLSAHTAMLHRAIGRQMSLLLRVRRNLKQTYDAGRRDFASLVRTMDATNEKLQDTISILRTTAVDPTLRPADDQEPKSLMDFVDEQGVHSVVEALKQSLADLQGIQTSFDGDLQRFDDDMRVVKQAMAAKTSSPDKSPSASDVNQSLSDLLLSLVDHSHNMAQLLASLTQHFDLCVTAVRTTEGGAALARRRAAESTQSQDGDGVSISGVIADQESHTSALEPITSRDRADMVDIVVGDAAEVEGVVQEISDRLRHAEADFHALSVRAESTSATHAGACAALQVLEDLSSRLAGYVAAEAEFIQRWEDERYTIYSKLEEMEALRKFYDGYAGAYDAILLEAERRRLAEDKALAIWRRAKESVDKIAEADRRDREAFRHDVAEFIPTDLWPDMDAPVKRWQLIGGEEPPAVALDQQAVDAARKRMEQRRMEDS</sequence>
<evidence type="ECO:0000256" key="5">
    <source>
        <dbReference type="ARBA" id="ARBA00023136"/>
    </source>
</evidence>
<dbReference type="InterPro" id="IPR045326">
    <property type="entry name" value="ATG17-like_dom"/>
</dbReference>
<dbReference type="GO" id="GO:0060090">
    <property type="term" value="F:molecular adaptor activity"/>
    <property type="evidence" value="ECO:0007669"/>
    <property type="project" value="TreeGrafter"/>
</dbReference>
<keyword evidence="3 6" id="KW-0963">Cytoplasm</keyword>
<keyword evidence="5" id="KW-0472">Membrane</keyword>
<feature type="compositionally biased region" description="Basic and acidic residues" evidence="7">
    <location>
        <begin position="26"/>
        <end position="36"/>
    </location>
</feature>
<keyword evidence="10" id="KW-1185">Reference proteome</keyword>
<dbReference type="EMBL" id="JAGPXD010000001">
    <property type="protein sequence ID" value="KAH7374462.1"/>
    <property type="molecule type" value="Genomic_DNA"/>
</dbReference>
<dbReference type="PANTHER" id="PTHR28005:SF1">
    <property type="entry name" value="AUTOPHAGY-RELATED PROTEIN 17"/>
    <property type="match status" value="1"/>
</dbReference>
<evidence type="ECO:0000313" key="9">
    <source>
        <dbReference type="EMBL" id="KAH7374462.1"/>
    </source>
</evidence>
<name>A0A8K0X757_9PEZI</name>
<feature type="compositionally biased region" description="Low complexity" evidence="7">
    <location>
        <begin position="10"/>
        <end position="25"/>
    </location>
</feature>
<dbReference type="PANTHER" id="PTHR28005">
    <property type="entry name" value="AUTOPHAGY-RELATED PROTEIN 17"/>
    <property type="match status" value="1"/>
</dbReference>
<comment type="subcellular location">
    <subcellularLocation>
        <location evidence="6">Cytoplasm</location>
    </subcellularLocation>
    <subcellularLocation>
        <location evidence="6">Preautophagosomal structure membrane</location>
        <topology evidence="6">Peripheral membrane protein</topology>
    </subcellularLocation>
</comment>
<dbReference type="GO" id="GO:0034727">
    <property type="term" value="P:piecemeal microautophagy of the nucleus"/>
    <property type="evidence" value="ECO:0007669"/>
    <property type="project" value="TreeGrafter"/>
</dbReference>
<dbReference type="GO" id="GO:0034045">
    <property type="term" value="C:phagophore assembly site membrane"/>
    <property type="evidence" value="ECO:0007669"/>
    <property type="project" value="UniProtKB-SubCell"/>
</dbReference>
<evidence type="ECO:0000256" key="2">
    <source>
        <dbReference type="ARBA" id="ARBA00013806"/>
    </source>
</evidence>
<evidence type="ECO:0000313" key="10">
    <source>
        <dbReference type="Proteomes" id="UP000813385"/>
    </source>
</evidence>
<comment type="similarity">
    <text evidence="1 6">Belongs to the ATG17 family.</text>
</comment>
<feature type="domain" description="Autophagy protein ATG17-like" evidence="8">
    <location>
        <begin position="56"/>
        <end position="465"/>
    </location>
</feature>
<accession>A0A8K0X757</accession>
<dbReference type="Pfam" id="PF04108">
    <property type="entry name" value="ATG17_like"/>
    <property type="match status" value="1"/>
</dbReference>
<protein>
    <recommendedName>
        <fullName evidence="2 6">Autophagy-related protein 17</fullName>
    </recommendedName>
</protein>
<reference evidence="9" key="1">
    <citation type="journal article" date="2021" name="Nat. Commun.">
        <title>Genetic determinants of endophytism in the Arabidopsis root mycobiome.</title>
        <authorList>
            <person name="Mesny F."/>
            <person name="Miyauchi S."/>
            <person name="Thiergart T."/>
            <person name="Pickel B."/>
            <person name="Atanasova L."/>
            <person name="Karlsson M."/>
            <person name="Huettel B."/>
            <person name="Barry K.W."/>
            <person name="Haridas S."/>
            <person name="Chen C."/>
            <person name="Bauer D."/>
            <person name="Andreopoulos W."/>
            <person name="Pangilinan J."/>
            <person name="LaButti K."/>
            <person name="Riley R."/>
            <person name="Lipzen A."/>
            <person name="Clum A."/>
            <person name="Drula E."/>
            <person name="Henrissat B."/>
            <person name="Kohler A."/>
            <person name="Grigoriev I.V."/>
            <person name="Martin F.M."/>
            <person name="Hacquard S."/>
        </authorList>
    </citation>
    <scope>NUCLEOTIDE SEQUENCE</scope>
    <source>
        <strain evidence="9">MPI-CAGE-AT-0016</strain>
    </source>
</reference>
<organism evidence="9 10">
    <name type="scientific">Plectosphaerella cucumerina</name>
    <dbReference type="NCBI Taxonomy" id="40658"/>
    <lineage>
        <taxon>Eukaryota</taxon>
        <taxon>Fungi</taxon>
        <taxon>Dikarya</taxon>
        <taxon>Ascomycota</taxon>
        <taxon>Pezizomycotina</taxon>
        <taxon>Sordariomycetes</taxon>
        <taxon>Hypocreomycetidae</taxon>
        <taxon>Glomerellales</taxon>
        <taxon>Plectosphaerellaceae</taxon>
        <taxon>Plectosphaerella</taxon>
    </lineage>
</organism>
<evidence type="ECO:0000256" key="1">
    <source>
        <dbReference type="ARBA" id="ARBA00006259"/>
    </source>
</evidence>
<evidence type="ECO:0000256" key="7">
    <source>
        <dbReference type="SAM" id="MobiDB-lite"/>
    </source>
</evidence>
<dbReference type="AlphaFoldDB" id="A0A8K0X757"/>
<evidence type="ECO:0000256" key="4">
    <source>
        <dbReference type="ARBA" id="ARBA00023006"/>
    </source>
</evidence>